<protein>
    <submittedName>
        <fullName evidence="1">Uncharacterized protein</fullName>
    </submittedName>
</protein>
<evidence type="ECO:0000313" key="2">
    <source>
        <dbReference type="Proteomes" id="UP000427769"/>
    </source>
</evidence>
<dbReference type="PROSITE" id="PS51257">
    <property type="entry name" value="PROKAR_LIPOPROTEIN"/>
    <property type="match status" value="1"/>
</dbReference>
<dbReference type="Pfam" id="PF16811">
    <property type="entry name" value="TAtT"/>
    <property type="match status" value="1"/>
</dbReference>
<dbReference type="EMBL" id="AP021875">
    <property type="protein sequence ID" value="BBO73653.1"/>
    <property type="molecule type" value="Genomic_DNA"/>
</dbReference>
<keyword evidence="2" id="KW-1185">Reference proteome</keyword>
<accession>A0A5K7Z0H9</accession>
<dbReference type="Gene3D" id="1.25.40.920">
    <property type="entry name" value="TRAP transporter T-component"/>
    <property type="match status" value="1"/>
</dbReference>
<proteinExistence type="predicted"/>
<sequence>MTRKRIILTAVIAAFVIACSPKTLIVRQMTEMVDSGVTAFECDSDLDLTEKAIPANIKLLEAMLANSPDDRRLTTLIARMYGSYGFGFLETRLERDIYADTDQEPDIDNLKNQLNHTYEKGMNYAMDALELGTPGARTAFARVADIDPYLEQLDKDDVAPLFWYGFNLGAWVNRNLDSIRAVSQAHVARKVMERVIDLDPAYNYGGAHLFLLAYFGSRPPMMGGSQEKAGGHYRKLRQIAGEDYLLADLFYGRFCLHQQQDREGFVAIMQRIAEYPAKDGDLALYNSIAAKRAGIYLAAVDRLFD</sequence>
<organism evidence="1 2">
    <name type="scientific">Desulfosarcina widdelii</name>
    <dbReference type="NCBI Taxonomy" id="947919"/>
    <lineage>
        <taxon>Bacteria</taxon>
        <taxon>Pseudomonadati</taxon>
        <taxon>Thermodesulfobacteriota</taxon>
        <taxon>Desulfobacteria</taxon>
        <taxon>Desulfobacterales</taxon>
        <taxon>Desulfosarcinaceae</taxon>
        <taxon>Desulfosarcina</taxon>
    </lineage>
</organism>
<dbReference type="Proteomes" id="UP000427769">
    <property type="component" value="Chromosome"/>
</dbReference>
<reference evidence="1 2" key="1">
    <citation type="submission" date="2019-11" db="EMBL/GenBank/DDBJ databases">
        <title>Comparative genomics of hydrocarbon-degrading Desulfosarcina strains.</title>
        <authorList>
            <person name="Watanabe M."/>
            <person name="Kojima H."/>
            <person name="Fukui M."/>
        </authorList>
    </citation>
    <scope>NUCLEOTIDE SEQUENCE [LARGE SCALE GENOMIC DNA]</scope>
    <source>
        <strain evidence="1 2">PP31</strain>
    </source>
</reference>
<dbReference type="RefSeq" id="WP_155302743.1">
    <property type="nucleotide sequence ID" value="NZ_AP021875.1"/>
</dbReference>
<name>A0A5K7Z0H9_9BACT</name>
<dbReference type="OrthoDB" id="191213at2"/>
<dbReference type="InterPro" id="IPR031823">
    <property type="entry name" value="TatT"/>
</dbReference>
<gene>
    <name evidence="1" type="ORF">DSCW_10700</name>
</gene>
<evidence type="ECO:0000313" key="1">
    <source>
        <dbReference type="EMBL" id="BBO73653.1"/>
    </source>
</evidence>
<dbReference type="InterPro" id="IPR038537">
    <property type="entry name" value="TatT_sf"/>
</dbReference>
<dbReference type="AlphaFoldDB" id="A0A5K7Z0H9"/>
<dbReference type="KEGG" id="dwd:DSCW_10700"/>